<comment type="catalytic activity">
    <reaction evidence="10 11">
        <text>D-alanyl-D-alanine + UDP-N-acetyl-alpha-D-muramoyl-L-alanyl-gamma-D-glutamyl-meso-2,6-diaminopimelate + ATP = UDP-N-acetyl-alpha-D-muramoyl-L-alanyl-gamma-D-glutamyl-meso-2,6-diaminopimeloyl-D-alanyl-D-alanine + ADP + phosphate + H(+)</text>
        <dbReference type="Rhea" id="RHEA:28374"/>
        <dbReference type="ChEBI" id="CHEBI:15378"/>
        <dbReference type="ChEBI" id="CHEBI:30616"/>
        <dbReference type="ChEBI" id="CHEBI:43474"/>
        <dbReference type="ChEBI" id="CHEBI:57822"/>
        <dbReference type="ChEBI" id="CHEBI:61386"/>
        <dbReference type="ChEBI" id="CHEBI:83905"/>
        <dbReference type="ChEBI" id="CHEBI:456216"/>
        <dbReference type="EC" id="6.3.2.10"/>
    </reaction>
</comment>
<keyword evidence="4 10" id="KW-0547">Nucleotide-binding</keyword>
<keyword evidence="5 10" id="KW-0067">ATP-binding</keyword>
<dbReference type="UniPathway" id="UPA00219"/>
<keyword evidence="6 10" id="KW-0133">Cell shape</keyword>
<dbReference type="InterPro" id="IPR005863">
    <property type="entry name" value="UDP-N-AcMur_synth"/>
</dbReference>
<dbReference type="GO" id="GO:0008360">
    <property type="term" value="P:regulation of cell shape"/>
    <property type="evidence" value="ECO:0007669"/>
    <property type="project" value="UniProtKB-KW"/>
</dbReference>
<feature type="binding site" evidence="10">
    <location>
        <begin position="112"/>
        <end position="118"/>
    </location>
    <ligand>
        <name>ATP</name>
        <dbReference type="ChEBI" id="CHEBI:30616"/>
    </ligand>
</feature>
<name>A0A8J8CJ69_9CYAN</name>
<evidence type="ECO:0000256" key="5">
    <source>
        <dbReference type="ARBA" id="ARBA00022840"/>
    </source>
</evidence>
<organism evidence="15 16">
    <name type="scientific">Myxacorys almedinensis A</name>
    <dbReference type="NCBI Taxonomy" id="2690445"/>
    <lineage>
        <taxon>Bacteria</taxon>
        <taxon>Bacillati</taxon>
        <taxon>Cyanobacteriota</taxon>
        <taxon>Cyanophyceae</taxon>
        <taxon>Leptolyngbyales</taxon>
        <taxon>Leptolyngbyaceae</taxon>
        <taxon>Myxacorys</taxon>
        <taxon>Myxacorys almedinensis</taxon>
    </lineage>
</organism>
<accession>A0A8J8CJ69</accession>
<comment type="caution">
    <text evidence="15">The sequence shown here is derived from an EMBL/GenBank/DDBJ whole genome shotgun (WGS) entry which is preliminary data.</text>
</comment>
<evidence type="ECO:0000256" key="11">
    <source>
        <dbReference type="RuleBase" id="RU004136"/>
    </source>
</evidence>
<keyword evidence="8 10" id="KW-0131">Cell cycle</keyword>
<evidence type="ECO:0000256" key="9">
    <source>
        <dbReference type="ARBA" id="ARBA00023316"/>
    </source>
</evidence>
<keyword evidence="16" id="KW-1185">Reference proteome</keyword>
<dbReference type="PANTHER" id="PTHR43024">
    <property type="entry name" value="UDP-N-ACETYLMURAMOYL-TRIPEPTIDE--D-ALANYL-D-ALANINE LIGASE"/>
    <property type="match status" value="1"/>
</dbReference>
<dbReference type="NCBIfam" id="TIGR01143">
    <property type="entry name" value="murF"/>
    <property type="match status" value="1"/>
</dbReference>
<comment type="similarity">
    <text evidence="10">Belongs to the MurCDEF family. MurF subfamily.</text>
</comment>
<dbReference type="Gene3D" id="3.40.1390.10">
    <property type="entry name" value="MurE/MurF, N-terminal domain"/>
    <property type="match status" value="1"/>
</dbReference>
<evidence type="ECO:0000313" key="15">
    <source>
        <dbReference type="EMBL" id="NDJ18693.1"/>
    </source>
</evidence>
<evidence type="ECO:0000256" key="4">
    <source>
        <dbReference type="ARBA" id="ARBA00022741"/>
    </source>
</evidence>
<dbReference type="GO" id="GO:0005524">
    <property type="term" value="F:ATP binding"/>
    <property type="evidence" value="ECO:0007669"/>
    <property type="project" value="UniProtKB-UniRule"/>
</dbReference>
<dbReference type="InterPro" id="IPR013221">
    <property type="entry name" value="Mur_ligase_cen"/>
</dbReference>
<dbReference type="InterPro" id="IPR000713">
    <property type="entry name" value="Mur_ligase_N"/>
</dbReference>
<comment type="function">
    <text evidence="10 11">Involved in cell wall formation. Catalyzes the final step in the synthesis of UDP-N-acetylmuramoyl-pentapeptide, the precursor of murein.</text>
</comment>
<dbReference type="InterPro" id="IPR036615">
    <property type="entry name" value="Mur_ligase_C_dom_sf"/>
</dbReference>
<dbReference type="Pfam" id="PF02875">
    <property type="entry name" value="Mur_ligase_C"/>
    <property type="match status" value="1"/>
</dbReference>
<keyword evidence="3 10" id="KW-0132">Cell division</keyword>
<keyword evidence="9 10" id="KW-0961">Cell wall biogenesis/degradation</keyword>
<dbReference type="InterPro" id="IPR035911">
    <property type="entry name" value="MurE/MurF_N"/>
</dbReference>
<dbReference type="GO" id="GO:0047480">
    <property type="term" value="F:UDP-N-acetylmuramoyl-tripeptide-D-alanyl-D-alanine ligase activity"/>
    <property type="evidence" value="ECO:0007669"/>
    <property type="project" value="UniProtKB-UniRule"/>
</dbReference>
<reference evidence="15" key="1">
    <citation type="submission" date="2019-12" db="EMBL/GenBank/DDBJ databases">
        <title>High-Quality draft genome sequences of three cyanobacteria isolated from the limestone walls of the Old Cathedral of Coimbra.</title>
        <authorList>
            <person name="Tiago I."/>
            <person name="Soares F."/>
            <person name="Portugal A."/>
        </authorList>
    </citation>
    <scope>NUCLEOTIDE SEQUENCE</scope>
    <source>
        <strain evidence="15">A</strain>
    </source>
</reference>
<evidence type="ECO:0000259" key="13">
    <source>
        <dbReference type="Pfam" id="PF02875"/>
    </source>
</evidence>
<dbReference type="Proteomes" id="UP000646053">
    <property type="component" value="Unassembled WGS sequence"/>
</dbReference>
<dbReference type="HAMAP" id="MF_02019">
    <property type="entry name" value="MurF"/>
    <property type="match status" value="1"/>
</dbReference>
<dbReference type="AlphaFoldDB" id="A0A8J8CJ69"/>
<dbReference type="EC" id="6.3.2.10" evidence="10 11"/>
<dbReference type="GO" id="GO:0051301">
    <property type="term" value="P:cell division"/>
    <property type="evidence" value="ECO:0007669"/>
    <property type="project" value="UniProtKB-KW"/>
</dbReference>
<evidence type="ECO:0000256" key="10">
    <source>
        <dbReference type="HAMAP-Rule" id="MF_02019"/>
    </source>
</evidence>
<proteinExistence type="inferred from homology"/>
<feature type="domain" description="Mur ligase C-terminal" evidence="13">
    <location>
        <begin position="309"/>
        <end position="431"/>
    </location>
</feature>
<keyword evidence="7 10" id="KW-0573">Peptidoglycan synthesis</keyword>
<evidence type="ECO:0000256" key="2">
    <source>
        <dbReference type="ARBA" id="ARBA00022598"/>
    </source>
</evidence>
<evidence type="ECO:0000256" key="7">
    <source>
        <dbReference type="ARBA" id="ARBA00022984"/>
    </source>
</evidence>
<protein>
    <recommendedName>
        <fullName evidence="10 11">UDP-N-acetylmuramoyl-tripeptide--D-alanyl-D-alanine ligase</fullName>
        <ecNumber evidence="10 11">6.3.2.10</ecNumber>
    </recommendedName>
    <alternativeName>
        <fullName evidence="10">D-alanyl-D-alanine-adding enzyme</fullName>
    </alternativeName>
</protein>
<dbReference type="GO" id="GO:0071555">
    <property type="term" value="P:cell wall organization"/>
    <property type="evidence" value="ECO:0007669"/>
    <property type="project" value="UniProtKB-KW"/>
</dbReference>
<feature type="domain" description="Mur ligase N-terminal catalytic" evidence="12">
    <location>
        <begin position="29"/>
        <end position="75"/>
    </location>
</feature>
<evidence type="ECO:0000256" key="1">
    <source>
        <dbReference type="ARBA" id="ARBA00022490"/>
    </source>
</evidence>
<evidence type="ECO:0000256" key="3">
    <source>
        <dbReference type="ARBA" id="ARBA00022618"/>
    </source>
</evidence>
<dbReference type="InterPro" id="IPR036565">
    <property type="entry name" value="Mur-like_cat_sf"/>
</dbReference>
<evidence type="ECO:0000256" key="8">
    <source>
        <dbReference type="ARBA" id="ARBA00023306"/>
    </source>
</evidence>
<dbReference type="Gene3D" id="3.40.1190.10">
    <property type="entry name" value="Mur-like, catalytic domain"/>
    <property type="match status" value="1"/>
</dbReference>
<dbReference type="SUPFAM" id="SSF53623">
    <property type="entry name" value="MurD-like peptide ligases, catalytic domain"/>
    <property type="match status" value="1"/>
</dbReference>
<dbReference type="EMBL" id="WVIE01000018">
    <property type="protein sequence ID" value="NDJ18693.1"/>
    <property type="molecule type" value="Genomic_DNA"/>
</dbReference>
<keyword evidence="2 10" id="KW-0436">Ligase</keyword>
<keyword evidence="1 10" id="KW-0963">Cytoplasm</keyword>
<dbReference type="PANTHER" id="PTHR43024:SF1">
    <property type="entry name" value="UDP-N-ACETYLMURAMOYL-TRIPEPTIDE--D-ALANYL-D-ALANINE LIGASE"/>
    <property type="match status" value="1"/>
</dbReference>
<comment type="pathway">
    <text evidence="10 11">Cell wall biogenesis; peptidoglycan biosynthesis.</text>
</comment>
<dbReference type="Gene3D" id="3.90.190.20">
    <property type="entry name" value="Mur ligase, C-terminal domain"/>
    <property type="match status" value="1"/>
</dbReference>
<dbReference type="InterPro" id="IPR051046">
    <property type="entry name" value="MurCDEF_CellWall_CoF430Synth"/>
</dbReference>
<gene>
    <name evidence="10 15" type="primary">murF</name>
    <name evidence="15" type="ORF">GS601_15590</name>
</gene>
<evidence type="ECO:0000259" key="12">
    <source>
        <dbReference type="Pfam" id="PF01225"/>
    </source>
</evidence>
<dbReference type="GO" id="GO:0009252">
    <property type="term" value="P:peptidoglycan biosynthetic process"/>
    <property type="evidence" value="ECO:0007669"/>
    <property type="project" value="UniProtKB-UniRule"/>
</dbReference>
<comment type="subcellular location">
    <subcellularLocation>
        <location evidence="10 11">Cytoplasm</location>
    </subcellularLocation>
</comment>
<feature type="domain" description="Mur ligase central" evidence="14">
    <location>
        <begin position="110"/>
        <end position="287"/>
    </location>
</feature>
<dbReference type="Pfam" id="PF01225">
    <property type="entry name" value="Mur_ligase"/>
    <property type="match status" value="1"/>
</dbReference>
<evidence type="ECO:0000259" key="14">
    <source>
        <dbReference type="Pfam" id="PF08245"/>
    </source>
</evidence>
<dbReference type="Pfam" id="PF08245">
    <property type="entry name" value="Mur_ligase_M"/>
    <property type="match status" value="1"/>
</dbReference>
<evidence type="ECO:0000256" key="6">
    <source>
        <dbReference type="ARBA" id="ARBA00022960"/>
    </source>
</evidence>
<sequence>MPFHASLAQIIAVLDASTHHLFDQECIATGITTDSRNLQPGEVFLALRGETFDGHGFVESALAQGAVAAIVDTAFPTLDLPLIVVNDTLAAYQALGQWWRSQFDIPIIAITGSVGKTTTKEILAAVLARYGRVLKTQANYNNEIGVPKTLLELSDEHDFAVVEMGMRAKGEIALLSQIASPDVAVITNVGTAHIGRLGSRAAIAQAKCELLAEMPSDAIAVLNHDNPLLLETAARVWHGKTITYGLSGGDVQGQIRGGGIRVGDLTFQLPLAGEHNALNFLSALGVATALNLEWSAIASGLEVELPGGRSRRYELANDIVLLDETYNAGLESMLASLKLLAQTPGNRKVAVLGTMKELGSWAVAYHRQVGEQVKALGLDELLILADEAEAEALAQGALPLASECFVSHGDVIDRLSVMVKPGDRILFKASRSVGLDRVVEGVRSAIAKTSPSTPS</sequence>
<dbReference type="SUPFAM" id="SSF53244">
    <property type="entry name" value="MurD-like peptide ligases, peptide-binding domain"/>
    <property type="match status" value="1"/>
</dbReference>
<dbReference type="GO" id="GO:0005737">
    <property type="term" value="C:cytoplasm"/>
    <property type="evidence" value="ECO:0007669"/>
    <property type="project" value="UniProtKB-SubCell"/>
</dbReference>
<dbReference type="SUPFAM" id="SSF63418">
    <property type="entry name" value="MurE/MurF N-terminal domain"/>
    <property type="match status" value="1"/>
</dbReference>
<evidence type="ECO:0000313" key="16">
    <source>
        <dbReference type="Proteomes" id="UP000646053"/>
    </source>
</evidence>
<dbReference type="RefSeq" id="WP_162424212.1">
    <property type="nucleotide sequence ID" value="NZ_WVIE01000018.1"/>
</dbReference>
<dbReference type="InterPro" id="IPR004101">
    <property type="entry name" value="Mur_ligase_C"/>
</dbReference>